<organism evidence="1">
    <name type="scientific">Siphoviridae sp. ctmpG14</name>
    <dbReference type="NCBI Taxonomy" id="2825654"/>
    <lineage>
        <taxon>Viruses</taxon>
        <taxon>Duplodnaviria</taxon>
        <taxon>Heunggongvirae</taxon>
        <taxon>Uroviricota</taxon>
        <taxon>Caudoviricetes</taxon>
    </lineage>
</organism>
<proteinExistence type="predicted"/>
<name>A0A8S5PC71_9CAUD</name>
<reference evidence="1" key="1">
    <citation type="journal article" date="2021" name="Proc. Natl. Acad. Sci. U.S.A.">
        <title>A Catalog of Tens of Thousands of Viruses from Human Metagenomes Reveals Hidden Associations with Chronic Diseases.</title>
        <authorList>
            <person name="Tisza M.J."/>
            <person name="Buck C.B."/>
        </authorList>
    </citation>
    <scope>NUCLEOTIDE SEQUENCE</scope>
    <source>
        <strain evidence="1">CtmpG14</strain>
    </source>
</reference>
<accession>A0A8S5PC71</accession>
<evidence type="ECO:0000313" key="1">
    <source>
        <dbReference type="EMBL" id="DAE04205.1"/>
    </source>
</evidence>
<dbReference type="EMBL" id="BK015384">
    <property type="protein sequence ID" value="DAE04205.1"/>
    <property type="molecule type" value="Genomic_DNA"/>
</dbReference>
<sequence length="148" mass="17059">MGVQKMTKLENFVNNLSDKLHDLDLEKPFGEYTVELHTPFGYHPAFADVGDECFAIDIYLHAPDPETKEDCSAVSWGAVLVFANEDCTKFAPMYRPCFRETFSYSEDDHGDVLCIDLLNMLFKPEFIDFINDMSKEFIEKLQDRIAKL</sequence>
<protein>
    <submittedName>
        <fullName evidence="1">Uncharacterized protein</fullName>
    </submittedName>
</protein>